<keyword evidence="3" id="KW-1003">Cell membrane</keyword>
<comment type="similarity">
    <text evidence="7">Belongs to the binding-protein-dependent transport system permease family.</text>
</comment>
<keyword evidence="6 7" id="KW-0472">Membrane</keyword>
<dbReference type="AlphaFoldDB" id="A0A9D1EPT3"/>
<keyword evidence="4 7" id="KW-0812">Transmembrane</keyword>
<dbReference type="Pfam" id="PF00528">
    <property type="entry name" value="BPD_transp_1"/>
    <property type="match status" value="1"/>
</dbReference>
<feature type="transmembrane region" description="Helical" evidence="7">
    <location>
        <begin position="78"/>
        <end position="99"/>
    </location>
</feature>
<sequence length="301" mass="34362">MKKRLFKHYSKRDYKAFIYLMPWLIGLLVLQIYPIVSSLYYSFTDYRIGGTPVWVGLQNYIRLFTEDSEFTKALAVTLRYTVTTVPLKLALALAIAMFLNRNIKGINLIRTVYYIPSLFGGSVAISLLWRVMFQDNGVINAFLGVFGMDPISWLGDKRYALNVICLLEIWQFGSSMVMFLAALKQVPSSLYEAASIDGAGKFTKFRKITFPQITPIIFFTLIMQLITALQAYTSAQVITNGGPLKSTYLLGMKLYAEGFSYFRMGYASAISWIMFLIILIITLFLFATSKKWVHYEDEGDF</sequence>
<feature type="transmembrane region" description="Helical" evidence="7">
    <location>
        <begin position="264"/>
        <end position="286"/>
    </location>
</feature>
<evidence type="ECO:0000313" key="9">
    <source>
        <dbReference type="EMBL" id="HIS30042.1"/>
    </source>
</evidence>
<name>A0A9D1EPT3_9FIRM</name>
<evidence type="ECO:0000256" key="6">
    <source>
        <dbReference type="ARBA" id="ARBA00023136"/>
    </source>
</evidence>
<evidence type="ECO:0000313" key="10">
    <source>
        <dbReference type="Proteomes" id="UP000823935"/>
    </source>
</evidence>
<dbReference type="PROSITE" id="PS50928">
    <property type="entry name" value="ABC_TM1"/>
    <property type="match status" value="1"/>
</dbReference>
<gene>
    <name evidence="9" type="ORF">IAB44_00595</name>
</gene>
<keyword evidence="5 7" id="KW-1133">Transmembrane helix</keyword>
<comment type="caution">
    <text evidence="9">The sequence shown here is derived from an EMBL/GenBank/DDBJ whole genome shotgun (WGS) entry which is preliminary data.</text>
</comment>
<dbReference type="Proteomes" id="UP000823935">
    <property type="component" value="Unassembled WGS sequence"/>
</dbReference>
<evidence type="ECO:0000256" key="3">
    <source>
        <dbReference type="ARBA" id="ARBA00022475"/>
    </source>
</evidence>
<feature type="transmembrane region" description="Helical" evidence="7">
    <location>
        <begin position="111"/>
        <end position="132"/>
    </location>
</feature>
<evidence type="ECO:0000256" key="7">
    <source>
        <dbReference type="RuleBase" id="RU363032"/>
    </source>
</evidence>
<evidence type="ECO:0000256" key="1">
    <source>
        <dbReference type="ARBA" id="ARBA00004651"/>
    </source>
</evidence>
<reference evidence="9" key="1">
    <citation type="submission" date="2020-10" db="EMBL/GenBank/DDBJ databases">
        <authorList>
            <person name="Gilroy R."/>
        </authorList>
    </citation>
    <scope>NUCLEOTIDE SEQUENCE</scope>
    <source>
        <strain evidence="9">CHK190-19873</strain>
    </source>
</reference>
<comment type="subcellular location">
    <subcellularLocation>
        <location evidence="1 7">Cell membrane</location>
        <topology evidence="1 7">Multi-pass membrane protein</topology>
    </subcellularLocation>
</comment>
<feature type="transmembrane region" description="Helical" evidence="7">
    <location>
        <begin position="16"/>
        <end position="36"/>
    </location>
</feature>
<evidence type="ECO:0000256" key="2">
    <source>
        <dbReference type="ARBA" id="ARBA00022448"/>
    </source>
</evidence>
<dbReference type="PANTHER" id="PTHR30193:SF1">
    <property type="entry name" value="ABC TRANSPORTER PERMEASE PROTEIN YESP-RELATED"/>
    <property type="match status" value="1"/>
</dbReference>
<feature type="transmembrane region" description="Helical" evidence="7">
    <location>
        <begin position="213"/>
        <end position="232"/>
    </location>
</feature>
<keyword evidence="2 7" id="KW-0813">Transport</keyword>
<dbReference type="GO" id="GO:0055085">
    <property type="term" value="P:transmembrane transport"/>
    <property type="evidence" value="ECO:0007669"/>
    <property type="project" value="InterPro"/>
</dbReference>
<dbReference type="EMBL" id="DVIQ01000003">
    <property type="protein sequence ID" value="HIS30042.1"/>
    <property type="molecule type" value="Genomic_DNA"/>
</dbReference>
<dbReference type="GO" id="GO:0005886">
    <property type="term" value="C:plasma membrane"/>
    <property type="evidence" value="ECO:0007669"/>
    <property type="project" value="UniProtKB-SubCell"/>
</dbReference>
<proteinExistence type="inferred from homology"/>
<evidence type="ECO:0000259" key="8">
    <source>
        <dbReference type="PROSITE" id="PS50928"/>
    </source>
</evidence>
<reference evidence="9" key="2">
    <citation type="journal article" date="2021" name="PeerJ">
        <title>Extensive microbial diversity within the chicken gut microbiome revealed by metagenomics and culture.</title>
        <authorList>
            <person name="Gilroy R."/>
            <person name="Ravi A."/>
            <person name="Getino M."/>
            <person name="Pursley I."/>
            <person name="Horton D.L."/>
            <person name="Alikhan N.F."/>
            <person name="Baker D."/>
            <person name="Gharbi K."/>
            <person name="Hall N."/>
            <person name="Watson M."/>
            <person name="Adriaenssens E.M."/>
            <person name="Foster-Nyarko E."/>
            <person name="Jarju S."/>
            <person name="Secka A."/>
            <person name="Antonio M."/>
            <person name="Oren A."/>
            <person name="Chaudhuri R.R."/>
            <person name="La Ragione R."/>
            <person name="Hildebrand F."/>
            <person name="Pallen M.J."/>
        </authorList>
    </citation>
    <scope>NUCLEOTIDE SEQUENCE</scope>
    <source>
        <strain evidence="9">CHK190-19873</strain>
    </source>
</reference>
<dbReference type="PANTHER" id="PTHR30193">
    <property type="entry name" value="ABC TRANSPORTER PERMEASE PROTEIN"/>
    <property type="match status" value="1"/>
</dbReference>
<evidence type="ECO:0000256" key="5">
    <source>
        <dbReference type="ARBA" id="ARBA00022989"/>
    </source>
</evidence>
<dbReference type="CDD" id="cd06261">
    <property type="entry name" value="TM_PBP2"/>
    <property type="match status" value="1"/>
</dbReference>
<dbReference type="Gene3D" id="1.10.3720.10">
    <property type="entry name" value="MetI-like"/>
    <property type="match status" value="1"/>
</dbReference>
<protein>
    <submittedName>
        <fullName evidence="9">Sugar ABC transporter permease</fullName>
    </submittedName>
</protein>
<feature type="domain" description="ABC transmembrane type-1" evidence="8">
    <location>
        <begin position="74"/>
        <end position="285"/>
    </location>
</feature>
<dbReference type="SUPFAM" id="SSF160964">
    <property type="entry name" value="MalF N-terminal region-like"/>
    <property type="match status" value="1"/>
</dbReference>
<dbReference type="SUPFAM" id="SSF161098">
    <property type="entry name" value="MetI-like"/>
    <property type="match status" value="1"/>
</dbReference>
<accession>A0A9D1EPT3</accession>
<evidence type="ECO:0000256" key="4">
    <source>
        <dbReference type="ARBA" id="ARBA00022692"/>
    </source>
</evidence>
<organism evidence="9 10">
    <name type="scientific">Candidatus Limivivens intestinipullorum</name>
    <dbReference type="NCBI Taxonomy" id="2840858"/>
    <lineage>
        <taxon>Bacteria</taxon>
        <taxon>Bacillati</taxon>
        <taxon>Bacillota</taxon>
        <taxon>Clostridia</taxon>
        <taxon>Lachnospirales</taxon>
        <taxon>Lachnospiraceae</taxon>
        <taxon>Lachnospiraceae incertae sedis</taxon>
        <taxon>Candidatus Limivivens</taxon>
    </lineage>
</organism>
<dbReference type="InterPro" id="IPR035906">
    <property type="entry name" value="MetI-like_sf"/>
</dbReference>
<dbReference type="InterPro" id="IPR051393">
    <property type="entry name" value="ABC_transporter_permease"/>
</dbReference>
<feature type="transmembrane region" description="Helical" evidence="7">
    <location>
        <begin position="159"/>
        <end position="183"/>
    </location>
</feature>
<dbReference type="InterPro" id="IPR000515">
    <property type="entry name" value="MetI-like"/>
</dbReference>